<dbReference type="AlphaFoldDB" id="A0A9D9HQA4"/>
<dbReference type="Pfam" id="PF03692">
    <property type="entry name" value="CxxCxxCC"/>
    <property type="match status" value="1"/>
</dbReference>
<comment type="caution">
    <text evidence="1">The sequence shown here is derived from an EMBL/GenBank/DDBJ whole genome shotgun (WGS) entry which is preliminary data.</text>
</comment>
<reference evidence="1" key="1">
    <citation type="submission" date="2020-10" db="EMBL/GenBank/DDBJ databases">
        <authorList>
            <person name="Gilroy R."/>
        </authorList>
    </citation>
    <scope>NUCLEOTIDE SEQUENCE</scope>
    <source>
        <strain evidence="1">10532</strain>
    </source>
</reference>
<gene>
    <name evidence="1" type="ORF">IAA81_07235</name>
</gene>
<name>A0A9D9HQA4_9SPIR</name>
<dbReference type="EMBL" id="JADIMM010000083">
    <property type="protein sequence ID" value="MBO8458005.1"/>
    <property type="molecule type" value="Genomic_DNA"/>
</dbReference>
<evidence type="ECO:0000313" key="2">
    <source>
        <dbReference type="Proteomes" id="UP000823638"/>
    </source>
</evidence>
<reference evidence="1" key="2">
    <citation type="journal article" date="2021" name="PeerJ">
        <title>Extensive microbial diversity within the chicken gut microbiome revealed by metagenomics and culture.</title>
        <authorList>
            <person name="Gilroy R."/>
            <person name="Ravi A."/>
            <person name="Getino M."/>
            <person name="Pursley I."/>
            <person name="Horton D.L."/>
            <person name="Alikhan N.F."/>
            <person name="Baker D."/>
            <person name="Gharbi K."/>
            <person name="Hall N."/>
            <person name="Watson M."/>
            <person name="Adriaenssens E.M."/>
            <person name="Foster-Nyarko E."/>
            <person name="Jarju S."/>
            <person name="Secka A."/>
            <person name="Antonio M."/>
            <person name="Oren A."/>
            <person name="Chaudhuri R.R."/>
            <person name="La Ragione R."/>
            <person name="Hildebrand F."/>
            <person name="Pallen M.J."/>
        </authorList>
    </citation>
    <scope>NUCLEOTIDE SEQUENCE</scope>
    <source>
        <strain evidence="1">10532</strain>
    </source>
</reference>
<organism evidence="1 2">
    <name type="scientific">Candidatus Gallitreponema excrementavium</name>
    <dbReference type="NCBI Taxonomy" id="2840840"/>
    <lineage>
        <taxon>Bacteria</taxon>
        <taxon>Pseudomonadati</taxon>
        <taxon>Spirochaetota</taxon>
        <taxon>Spirochaetia</taxon>
        <taxon>Spirochaetales</taxon>
        <taxon>Candidatus Gallitreponema</taxon>
    </lineage>
</organism>
<sequence>MDDFTEYFGTSVYGIIRDTGEIYKEIDIKQKEWKKSSPAQCPRGCGKCCHNFEPDLFESEALYMAAWILKNQPEKAEALINGTFTPYRQESNLPENGCILYDPDTEYHCTVYEGRGFICRLFGYSGDRNKNGKIRWVPCKFIPEKMLSGKFRHRQYTQEEIQEELGILPPVMQDLMGQVPSLTPDNTTTEPLRTALPKALKKLKLLLSFTVPPEPNSPAPTTPSAA</sequence>
<evidence type="ECO:0000313" key="1">
    <source>
        <dbReference type="EMBL" id="MBO8458005.1"/>
    </source>
</evidence>
<dbReference type="Proteomes" id="UP000823638">
    <property type="component" value="Unassembled WGS sequence"/>
</dbReference>
<dbReference type="InterPro" id="IPR005358">
    <property type="entry name" value="Puta_zinc/iron-chelating_dom"/>
</dbReference>
<proteinExistence type="predicted"/>
<protein>
    <submittedName>
        <fullName evidence="1">YkgJ family cysteine cluster protein</fullName>
    </submittedName>
</protein>
<accession>A0A9D9HQA4</accession>